<dbReference type="EMBL" id="NBII01000010">
    <property type="protein sequence ID" value="PAV15123.1"/>
    <property type="molecule type" value="Genomic_DNA"/>
</dbReference>
<evidence type="ECO:0000313" key="2">
    <source>
        <dbReference type="EMBL" id="PAV15123.1"/>
    </source>
</evidence>
<accession>A0A286U6C7</accession>
<reference evidence="2 3" key="1">
    <citation type="journal article" date="2017" name="Mol. Ecol.">
        <title>Comparative and population genomic landscape of Phellinus noxius: A hypervariable fungus causing root rot in trees.</title>
        <authorList>
            <person name="Chung C.L."/>
            <person name="Lee T.J."/>
            <person name="Akiba M."/>
            <person name="Lee H.H."/>
            <person name="Kuo T.H."/>
            <person name="Liu D."/>
            <person name="Ke H.M."/>
            <person name="Yokoi T."/>
            <person name="Roa M.B."/>
            <person name="Lu M.J."/>
            <person name="Chang Y.Y."/>
            <person name="Ann P.J."/>
            <person name="Tsai J.N."/>
            <person name="Chen C.Y."/>
            <person name="Tzean S.S."/>
            <person name="Ota Y."/>
            <person name="Hattori T."/>
            <person name="Sahashi N."/>
            <person name="Liou R.F."/>
            <person name="Kikuchi T."/>
            <person name="Tsai I.J."/>
        </authorList>
    </citation>
    <scope>NUCLEOTIDE SEQUENCE [LARGE SCALE GENOMIC DNA]</scope>
    <source>
        <strain evidence="2 3">FFPRI411160</strain>
    </source>
</reference>
<dbReference type="Proteomes" id="UP000217199">
    <property type="component" value="Unassembled WGS sequence"/>
</dbReference>
<comment type="caution">
    <text evidence="2">The sequence shown here is derived from an EMBL/GenBank/DDBJ whole genome shotgun (WGS) entry which is preliminary data.</text>
</comment>
<dbReference type="AlphaFoldDB" id="A0A286U6C7"/>
<keyword evidence="3" id="KW-1185">Reference proteome</keyword>
<organism evidence="2 3">
    <name type="scientific">Pyrrhoderma noxium</name>
    <dbReference type="NCBI Taxonomy" id="2282107"/>
    <lineage>
        <taxon>Eukaryota</taxon>
        <taxon>Fungi</taxon>
        <taxon>Dikarya</taxon>
        <taxon>Basidiomycota</taxon>
        <taxon>Agaricomycotina</taxon>
        <taxon>Agaricomycetes</taxon>
        <taxon>Hymenochaetales</taxon>
        <taxon>Hymenochaetaceae</taxon>
        <taxon>Pyrrhoderma</taxon>
    </lineage>
</organism>
<feature type="region of interest" description="Disordered" evidence="1">
    <location>
        <begin position="46"/>
        <end position="96"/>
    </location>
</feature>
<dbReference type="InParanoid" id="A0A286U6C7"/>
<gene>
    <name evidence="2" type="ORF">PNOK_0888400</name>
</gene>
<name>A0A286U6C7_9AGAM</name>
<proteinExistence type="predicted"/>
<sequence>MMTSTLHSQPVDATAGPPLSSPTRRLFPMVSSMSVASIIVPRRRSSHADFDNKVQAPPQRRSVSNPLQAHTEADLPSSSSSPQMTARPSRHTSGSSLTFPHVANIFVKLRRAQKKVKAHHIDSSSGETPITHASIVSSLSNSDEIKKLARLEIQDVYVCADAVDTSKLLRATRTSLLERASPLHANILIDEQWSSSICGPKHRSDGTFRVHIRYVATAAFSTSRRDLRQPIAIESTRNVPGLMTIVSRDTINLSIVELYNVDAS</sequence>
<evidence type="ECO:0000256" key="1">
    <source>
        <dbReference type="SAM" id="MobiDB-lite"/>
    </source>
</evidence>
<evidence type="ECO:0000313" key="3">
    <source>
        <dbReference type="Proteomes" id="UP000217199"/>
    </source>
</evidence>
<dbReference type="STRING" id="2282107.A0A286U6C7"/>
<protein>
    <submittedName>
        <fullName evidence="2">Uncharacterized protein</fullName>
    </submittedName>
</protein>
<feature type="region of interest" description="Disordered" evidence="1">
    <location>
        <begin position="1"/>
        <end position="25"/>
    </location>
</feature>
<dbReference type="OrthoDB" id="3261081at2759"/>
<feature type="compositionally biased region" description="Polar residues" evidence="1">
    <location>
        <begin position="76"/>
        <end position="96"/>
    </location>
</feature>